<evidence type="ECO:0000259" key="2">
    <source>
        <dbReference type="PROSITE" id="PS50181"/>
    </source>
</evidence>
<dbReference type="SUPFAM" id="SSF81383">
    <property type="entry name" value="F-box domain"/>
    <property type="match status" value="1"/>
</dbReference>
<dbReference type="PANTHER" id="PTHR34049:SF2">
    <property type="entry name" value="F-BOX DOMAIN CONTAINING PROTEIN, EXPRESSED"/>
    <property type="match status" value="1"/>
</dbReference>
<reference evidence="3 4" key="1">
    <citation type="journal article" date="2024" name="Plant J.">
        <title>Genome sequences and population genomics reveal climatic adaptation and genomic divergence between two closely related sweetgum species.</title>
        <authorList>
            <person name="Xu W.Q."/>
            <person name="Ren C.Q."/>
            <person name="Zhang X.Y."/>
            <person name="Comes H.P."/>
            <person name="Liu X.H."/>
            <person name="Li Y.G."/>
            <person name="Kettle C.J."/>
            <person name="Jalonen R."/>
            <person name="Gaisberger H."/>
            <person name="Ma Y.Z."/>
            <person name="Qiu Y.X."/>
        </authorList>
    </citation>
    <scope>NUCLEOTIDE SEQUENCE [LARGE SCALE GENOMIC DNA]</scope>
    <source>
        <strain evidence="3">Hangzhou</strain>
    </source>
</reference>
<evidence type="ECO:0000313" key="4">
    <source>
        <dbReference type="Proteomes" id="UP001415857"/>
    </source>
</evidence>
<dbReference type="InterPro" id="IPR001810">
    <property type="entry name" value="F-box_dom"/>
</dbReference>
<dbReference type="PANTHER" id="PTHR34049">
    <property type="entry name" value="F-BOX PROTEIN SKIP27"/>
    <property type="match status" value="1"/>
</dbReference>
<dbReference type="Proteomes" id="UP001415857">
    <property type="component" value="Unassembled WGS sequence"/>
</dbReference>
<evidence type="ECO:0000256" key="1">
    <source>
        <dbReference type="SAM" id="MobiDB-lite"/>
    </source>
</evidence>
<feature type="compositionally biased region" description="Basic and acidic residues" evidence="1">
    <location>
        <begin position="1"/>
        <end position="11"/>
    </location>
</feature>
<organism evidence="3 4">
    <name type="scientific">Liquidambar formosana</name>
    <name type="common">Formosan gum</name>
    <dbReference type="NCBI Taxonomy" id="63359"/>
    <lineage>
        <taxon>Eukaryota</taxon>
        <taxon>Viridiplantae</taxon>
        <taxon>Streptophyta</taxon>
        <taxon>Embryophyta</taxon>
        <taxon>Tracheophyta</taxon>
        <taxon>Spermatophyta</taxon>
        <taxon>Magnoliopsida</taxon>
        <taxon>eudicotyledons</taxon>
        <taxon>Gunneridae</taxon>
        <taxon>Pentapetalae</taxon>
        <taxon>Saxifragales</taxon>
        <taxon>Altingiaceae</taxon>
        <taxon>Liquidambar</taxon>
    </lineage>
</organism>
<accession>A0AAP0RZB3</accession>
<feature type="region of interest" description="Disordered" evidence="1">
    <location>
        <begin position="1"/>
        <end position="27"/>
    </location>
</feature>
<gene>
    <name evidence="3" type="ORF">L1049_023862</name>
</gene>
<dbReference type="AlphaFoldDB" id="A0AAP0RZB3"/>
<dbReference type="InterPro" id="IPR045286">
    <property type="entry name" value="FBS1-like"/>
</dbReference>
<keyword evidence="4" id="KW-1185">Reference proteome</keyword>
<protein>
    <recommendedName>
        <fullName evidence="2">F-box domain-containing protein</fullName>
    </recommendedName>
</protein>
<evidence type="ECO:0000313" key="3">
    <source>
        <dbReference type="EMBL" id="KAK9284686.1"/>
    </source>
</evidence>
<sequence>MGKVSPKDKSKTPRQKRRLRSSNNKYLRPGALAQLRYNKASTAKSCLDIGKKRVVVLDTKKAETDLELENKVIDDSIKMSSPDRFGSCPVVGPVELIKQSNLLRTPRTPRVEECESESRLESLPMDLLVKILCHLHHDQLRAVFHVSQRIRKAVILARQFYFNYTTPDRSRQEMLMTMTPRPTEHWPFVGKGDGKSIWISSPHTPKAPRHGPRPFSRIKYTEVRQIAAVLFQESAFPSRCIVPSVLQKPLCKSLASNRVLFYEDELCQAVAQNKLR</sequence>
<dbReference type="InterPro" id="IPR036047">
    <property type="entry name" value="F-box-like_dom_sf"/>
</dbReference>
<dbReference type="PROSITE" id="PS50181">
    <property type="entry name" value="FBOX"/>
    <property type="match status" value="1"/>
</dbReference>
<feature type="domain" description="F-box" evidence="2">
    <location>
        <begin position="117"/>
        <end position="164"/>
    </location>
</feature>
<dbReference type="EMBL" id="JBBPBK010000005">
    <property type="protein sequence ID" value="KAK9284686.1"/>
    <property type="molecule type" value="Genomic_DNA"/>
</dbReference>
<name>A0AAP0RZB3_LIQFO</name>
<proteinExistence type="predicted"/>
<comment type="caution">
    <text evidence="3">The sequence shown here is derived from an EMBL/GenBank/DDBJ whole genome shotgun (WGS) entry which is preliminary data.</text>
</comment>